<dbReference type="KEGG" id="ske:Sked_29060"/>
<dbReference type="HOGENOM" id="CLU_527735_0_0_11"/>
<dbReference type="Proteomes" id="UP000000322">
    <property type="component" value="Chromosome"/>
</dbReference>
<dbReference type="AlphaFoldDB" id="D1BBN7"/>
<accession>D1BBN7</accession>
<protein>
    <submittedName>
        <fullName evidence="1">Uncharacterized protein</fullName>
    </submittedName>
</protein>
<organism evidence="1 2">
    <name type="scientific">Sanguibacter keddieii (strain ATCC 51767 / DSM 10542 / NCFB 3025 / ST-74)</name>
    <dbReference type="NCBI Taxonomy" id="446469"/>
    <lineage>
        <taxon>Bacteria</taxon>
        <taxon>Bacillati</taxon>
        <taxon>Actinomycetota</taxon>
        <taxon>Actinomycetes</taxon>
        <taxon>Micrococcales</taxon>
        <taxon>Sanguibacteraceae</taxon>
        <taxon>Sanguibacter</taxon>
    </lineage>
</organism>
<dbReference type="STRING" id="446469.Sked_29060"/>
<proteinExistence type="predicted"/>
<dbReference type="EMBL" id="CP001819">
    <property type="protein sequence ID" value="ACZ22808.1"/>
    <property type="molecule type" value="Genomic_DNA"/>
</dbReference>
<keyword evidence="2" id="KW-1185">Reference proteome</keyword>
<evidence type="ECO:0000313" key="2">
    <source>
        <dbReference type="Proteomes" id="UP000000322"/>
    </source>
</evidence>
<gene>
    <name evidence="1" type="ordered locus">Sked_29060</name>
</gene>
<evidence type="ECO:0000313" key="1">
    <source>
        <dbReference type="EMBL" id="ACZ22808.1"/>
    </source>
</evidence>
<dbReference type="eggNOG" id="ENOG5033X6F">
    <property type="taxonomic scope" value="Bacteria"/>
</dbReference>
<sequence>MKGLSMSTILIQTSVRLSPEAVTALQEVSARRSLSREAAIRSLLDEFVVAQSKRGEDERLTHMSTVVRFPPPPSRIEQDNRVRVAFRAEPDVMRRAASLALRLPGQPARRGPGHYSPRPLTDALAVAIASAHPYTDNGLETLPTMITHGAALSLWRLTVAATLSNAEARALRTNADSEVKTILNEEDVAWHSPWRFEVLLHIARKLLGGPQRTDNLRELDQPQRVFALWRHDLLGAEWSDSWLMEDCAARSDMDYQGQGGAAVWRAERAVTMSTIERWVVGLALSAPLTTKQPGWSLQMPPSWRAVPIAHGQPLTAHQKDDLDAQRVLRVTAGSRSAIWPYDQKHVPIERFSLVVDAASTLTAPDVVELTLLDEHMGDLWVPADLAVSWGQLTTEESDLLTAAAESNRHRVLQRGPKLHWRERDKLYTDLLRFVDLPSKFASLASQQNVGGGPFQAGRAWTVGSIAALLESAATDEQVRWAVGAVDRRRNWRLAMSMREASRSAYWLGRSDSGAIV</sequence>
<reference evidence="1 2" key="1">
    <citation type="journal article" date="2009" name="Stand. Genomic Sci.">
        <title>Complete genome sequence of Sanguibacter keddieii type strain (ST-74).</title>
        <authorList>
            <person name="Ivanova N."/>
            <person name="Sikorski J."/>
            <person name="Sims D."/>
            <person name="Brettin T."/>
            <person name="Detter J.C."/>
            <person name="Han C."/>
            <person name="Lapidus A."/>
            <person name="Copeland A."/>
            <person name="Glavina Del Rio T."/>
            <person name="Nolan M."/>
            <person name="Chen F."/>
            <person name="Lucas S."/>
            <person name="Tice H."/>
            <person name="Cheng J.F."/>
            <person name="Bruce D."/>
            <person name="Goodwin L."/>
            <person name="Pitluck S."/>
            <person name="Pati A."/>
            <person name="Mavromatis K."/>
            <person name="Chen A."/>
            <person name="Palaniappan K."/>
            <person name="D'haeseleer P."/>
            <person name="Chain P."/>
            <person name="Bristow J."/>
            <person name="Eisen J.A."/>
            <person name="Markowitz V."/>
            <person name="Hugenholtz P."/>
            <person name="Goker M."/>
            <person name="Pukall R."/>
            <person name="Klenk H.P."/>
            <person name="Kyrpides N.C."/>
        </authorList>
    </citation>
    <scope>NUCLEOTIDE SEQUENCE [LARGE SCALE GENOMIC DNA]</scope>
    <source>
        <strain evidence="2">ATCC 51767 / DSM 10542 / NCFB 3025 / ST-74</strain>
    </source>
</reference>
<name>D1BBN7_SANKS</name>